<feature type="compositionally biased region" description="Low complexity" evidence="1">
    <location>
        <begin position="349"/>
        <end position="363"/>
    </location>
</feature>
<evidence type="ECO:0000256" key="2">
    <source>
        <dbReference type="SAM" id="Phobius"/>
    </source>
</evidence>
<feature type="transmembrane region" description="Helical" evidence="2">
    <location>
        <begin position="412"/>
        <end position="431"/>
    </location>
</feature>
<dbReference type="InterPro" id="IPR022134">
    <property type="entry name" value="DUF3667"/>
</dbReference>
<keyword evidence="2" id="KW-0812">Transmembrane</keyword>
<evidence type="ECO:0000313" key="3">
    <source>
        <dbReference type="EMBL" id="GGX14858.1"/>
    </source>
</evidence>
<proteinExistence type="predicted"/>
<keyword evidence="2" id="KW-1133">Transmembrane helix</keyword>
<feature type="transmembrane region" description="Helical" evidence="2">
    <location>
        <begin position="443"/>
        <end position="463"/>
    </location>
</feature>
<accession>A0ABQ2XFG3</accession>
<feature type="transmembrane region" description="Helical" evidence="2">
    <location>
        <begin position="116"/>
        <end position="136"/>
    </location>
</feature>
<protein>
    <recommendedName>
        <fullName evidence="5">DUF3667 domain-containing protein</fullName>
    </recommendedName>
</protein>
<dbReference type="Proteomes" id="UP000620127">
    <property type="component" value="Unassembled WGS sequence"/>
</dbReference>
<keyword evidence="4" id="KW-1185">Reference proteome</keyword>
<dbReference type="Pfam" id="PF12412">
    <property type="entry name" value="DUF3667"/>
    <property type="match status" value="1"/>
</dbReference>
<feature type="region of interest" description="Disordered" evidence="1">
    <location>
        <begin position="339"/>
        <end position="363"/>
    </location>
</feature>
<evidence type="ECO:0000256" key="1">
    <source>
        <dbReference type="SAM" id="MobiDB-lite"/>
    </source>
</evidence>
<dbReference type="RefSeq" id="WP_189346117.1">
    <property type="nucleotide sequence ID" value="NZ_BMYT01000003.1"/>
</dbReference>
<keyword evidence="2" id="KW-0472">Membrane</keyword>
<name>A0ABQ2XFG3_9BURK</name>
<evidence type="ECO:0008006" key="5">
    <source>
        <dbReference type="Google" id="ProtNLM"/>
    </source>
</evidence>
<dbReference type="EMBL" id="BMYT01000003">
    <property type="protein sequence ID" value="GGX14858.1"/>
    <property type="molecule type" value="Genomic_DNA"/>
</dbReference>
<feature type="compositionally biased region" description="Low complexity" evidence="1">
    <location>
        <begin position="245"/>
        <end position="270"/>
    </location>
</feature>
<reference evidence="4" key="1">
    <citation type="journal article" date="2019" name="Int. J. Syst. Evol. Microbiol.">
        <title>The Global Catalogue of Microorganisms (GCM) 10K type strain sequencing project: providing services to taxonomists for standard genome sequencing and annotation.</title>
        <authorList>
            <consortium name="The Broad Institute Genomics Platform"/>
            <consortium name="The Broad Institute Genome Sequencing Center for Infectious Disease"/>
            <person name="Wu L."/>
            <person name="Ma J."/>
        </authorList>
    </citation>
    <scope>NUCLEOTIDE SEQUENCE [LARGE SCALE GENOMIC DNA]</scope>
    <source>
        <strain evidence="4">KCTC 23916</strain>
    </source>
</reference>
<feature type="transmembrane region" description="Helical" evidence="2">
    <location>
        <begin position="498"/>
        <end position="522"/>
    </location>
</feature>
<feature type="transmembrane region" description="Helical" evidence="2">
    <location>
        <begin position="469"/>
        <end position="486"/>
    </location>
</feature>
<organism evidence="3 4">
    <name type="scientific">Undibacterium macrobrachii</name>
    <dbReference type="NCBI Taxonomy" id="1119058"/>
    <lineage>
        <taxon>Bacteria</taxon>
        <taxon>Pseudomonadati</taxon>
        <taxon>Pseudomonadota</taxon>
        <taxon>Betaproteobacteria</taxon>
        <taxon>Burkholderiales</taxon>
        <taxon>Oxalobacteraceae</taxon>
        <taxon>Undibacterium</taxon>
    </lineage>
</organism>
<feature type="region of interest" description="Disordered" evidence="1">
    <location>
        <begin position="243"/>
        <end position="282"/>
    </location>
</feature>
<evidence type="ECO:0000313" key="4">
    <source>
        <dbReference type="Proteomes" id="UP000620127"/>
    </source>
</evidence>
<comment type="caution">
    <text evidence="3">The sequence shown here is derived from an EMBL/GenBank/DDBJ whole genome shotgun (WGS) entry which is preliminary data.</text>
</comment>
<gene>
    <name evidence="3" type="ORF">GCM10011282_21470</name>
</gene>
<sequence>MGIELSGAGEALTAIMVSDELSKEVGKSPSGHKDDHGDQNDHANKTCANCGAELTGAFCHACGQSAHIHRSLLHMVEEALHGILHFDTKAWRTIPALIFRPGHLTKQYIEGKRTSFVSPLALFLFLIFFMFFIFSITTTGPNNALLNATNTREEIVKELSNAEEKLNQQLAEQVKQGPYGADAFELQSEISDAQFEIRKLKDALNESDGKKKDLVALNKELAIAEANLKLLREAKLKLKRQGKENVAAEATTSVSTNASASLEENAASSSVQNASEQAKDDSALKATLPIEKLQPWEINPRIQLAEREVKYLKKQIAAGEKDKAKEQENSQIEDALKAIKNGDDQSPGTASNTSSDTTASASSVANEKAKKGIGTDIDIQNSSSIPYVADLIDHAKSNPELTLYKMKKNASGLAFLLVPLTLPFLWLLFAFNRKFVMFDHAVFALYSLSFMCFLMSTITVLTYFEFNMIAALLFAFVPPVHMYAQLRHAYSLGTFATLWRTIALLFIALISLSLFAAVVTIASA</sequence>